<organism evidence="1 2">
    <name type="scientific">Plasmodium falciparum (isolate Dd2)</name>
    <dbReference type="NCBI Taxonomy" id="57267"/>
    <lineage>
        <taxon>Eukaryota</taxon>
        <taxon>Sar</taxon>
        <taxon>Alveolata</taxon>
        <taxon>Apicomplexa</taxon>
        <taxon>Aconoidasida</taxon>
        <taxon>Haemosporida</taxon>
        <taxon>Plasmodiidae</taxon>
        <taxon>Plasmodium</taxon>
        <taxon>Plasmodium (Laverania)</taxon>
    </lineage>
</organism>
<dbReference type="AlphaFoldDB" id="A0A0L7M5V8"/>
<reference evidence="2" key="1">
    <citation type="submission" date="2006-09" db="EMBL/GenBank/DDBJ databases">
        <title>Annotation of Plasmodium falciparum Dd2.</title>
        <authorList>
            <consortium name="The Broad Institute Genome Sequencing Platform"/>
            <person name="Volkman S.K."/>
            <person name="Neafsey D.E."/>
            <person name="Dash A.P."/>
            <person name="Chitnis C.E."/>
            <person name="Hartl D.L."/>
            <person name="Young S.K."/>
            <person name="Zeng Q."/>
            <person name="Koehrsen M."/>
            <person name="Alvarado L."/>
            <person name="Berlin A."/>
            <person name="Borenstein D."/>
            <person name="Chapman S.B."/>
            <person name="Chen Z."/>
            <person name="Engels R."/>
            <person name="Freedman E."/>
            <person name="Gellesch M."/>
            <person name="Goldberg J."/>
            <person name="Griggs A."/>
            <person name="Gujja S."/>
            <person name="Heilman E.R."/>
            <person name="Heiman D.I."/>
            <person name="Howarth C."/>
            <person name="Jen D."/>
            <person name="Larson L."/>
            <person name="Mehta T."/>
            <person name="Neiman D."/>
            <person name="Park D."/>
            <person name="Pearson M."/>
            <person name="Roberts A."/>
            <person name="Saif S."/>
            <person name="Shea T."/>
            <person name="Shenoy N."/>
            <person name="Sisk P."/>
            <person name="Stolte C."/>
            <person name="Sykes S."/>
            <person name="Walk T."/>
            <person name="White J."/>
            <person name="Yandava C."/>
            <person name="Haas B."/>
            <person name="Henn M.R."/>
            <person name="Nusbaum C."/>
            <person name="Birren B."/>
        </authorList>
    </citation>
    <scope>NUCLEOTIDE SEQUENCE [LARGE SCALE GENOMIC DNA]</scope>
</reference>
<sequence>MRFNDRIIKGIVFLGEFQNINNATGNGWQVLPTNVKNKYHDHLTAHLIES</sequence>
<dbReference type="EMBL" id="DS016971">
    <property type="protein sequence ID" value="KOB88203.1"/>
    <property type="molecule type" value="Genomic_DNA"/>
</dbReference>
<reference evidence="2" key="2">
    <citation type="submission" date="2006-09" db="EMBL/GenBank/DDBJ databases">
        <title>The genome sequence of Plasmodium falciparum Dd2.</title>
        <authorList>
            <consortium name="The Broad Institute Genome Sequencing Platform"/>
            <person name="Birren B."/>
            <person name="Lander E."/>
            <person name="Galagan J."/>
            <person name="Nusbaum C."/>
            <person name="Devon K."/>
            <person name="Henn M."/>
            <person name="Jaffe D."/>
            <person name="Butler J."/>
            <person name="Alvarez P."/>
            <person name="Gnerre S."/>
            <person name="Grabherr M."/>
            <person name="Kleber M."/>
            <person name="Mauceli E."/>
            <person name="Brockman W."/>
            <person name="MacCallum I.A."/>
            <person name="Rounsley S."/>
            <person name="Young S."/>
            <person name="LaButti K."/>
            <person name="Pushparaj V."/>
            <person name="DeCaprio D."/>
            <person name="Crawford M."/>
            <person name="Koehrsen M."/>
            <person name="Engels R."/>
            <person name="Montgomery P."/>
            <person name="Pearson M."/>
            <person name="Howarth C."/>
            <person name="Larson L."/>
            <person name="Luoma S."/>
            <person name="White J."/>
            <person name="Kodira C."/>
            <person name="Zeng Q."/>
            <person name="O'Leary S."/>
            <person name="Yandava C."/>
            <person name="Alvarado L."/>
            <person name="Wirth D."/>
            <person name="Volkman S."/>
            <person name="Hartl D."/>
        </authorList>
    </citation>
    <scope>NUCLEOTIDE SEQUENCE [LARGE SCALE GENOMIC DNA]</scope>
</reference>
<protein>
    <submittedName>
        <fullName evidence="1">Uncharacterized protein</fullName>
    </submittedName>
</protein>
<dbReference type="Proteomes" id="UP000054282">
    <property type="component" value="Unassembled WGS sequence"/>
</dbReference>
<accession>A0A0L7M5V8</accession>
<gene>
    <name evidence="1" type="ORF">PFDG_04632</name>
</gene>
<proteinExistence type="predicted"/>
<evidence type="ECO:0000313" key="1">
    <source>
        <dbReference type="EMBL" id="KOB88203.1"/>
    </source>
</evidence>
<dbReference type="KEGG" id="pfd:PFDG_04632"/>
<name>A0A0L7M5V8_PLAF4</name>
<evidence type="ECO:0000313" key="2">
    <source>
        <dbReference type="Proteomes" id="UP000054282"/>
    </source>
</evidence>